<organism evidence="3 4">
    <name type="scientific">Planktomarina temperata RCA23</name>
    <dbReference type="NCBI Taxonomy" id="666509"/>
    <lineage>
        <taxon>Bacteria</taxon>
        <taxon>Pseudomonadati</taxon>
        <taxon>Pseudomonadota</taxon>
        <taxon>Alphaproteobacteria</taxon>
        <taxon>Rhodobacterales</taxon>
        <taxon>Paracoccaceae</taxon>
        <taxon>Planktomarina</taxon>
    </lineage>
</organism>
<dbReference type="PANTHER" id="PTHR10458">
    <property type="entry name" value="PEPTIDE DEFORMYLASE"/>
    <property type="match status" value="1"/>
</dbReference>
<comment type="caution">
    <text evidence="2">Lacks conserved residue(s) required for the propagation of feature annotation.</text>
</comment>
<keyword evidence="4" id="KW-1185">Reference proteome</keyword>
<accession>A0AAN0RKU3</accession>
<dbReference type="PRINTS" id="PR01576">
    <property type="entry name" value="PDEFORMYLASE"/>
</dbReference>
<dbReference type="KEGG" id="ptp:RCA23_c25850"/>
<dbReference type="PANTHER" id="PTHR10458:SF22">
    <property type="entry name" value="PEPTIDE DEFORMYLASE"/>
    <property type="match status" value="1"/>
</dbReference>
<gene>
    <name evidence="3" type="primary">def1</name>
    <name evidence="3" type="ORF">RCA23_c25850</name>
</gene>
<dbReference type="RefSeq" id="WP_044050700.1">
    <property type="nucleotide sequence ID" value="NZ_CP003984.1"/>
</dbReference>
<dbReference type="AlphaFoldDB" id="A0AAN0RKU3"/>
<dbReference type="HAMAP" id="MF_00163">
    <property type="entry name" value="Pep_deformylase"/>
    <property type="match status" value="1"/>
</dbReference>
<comment type="similarity">
    <text evidence="1 2">Belongs to the polypeptide deformylase family.</text>
</comment>
<dbReference type="InterPro" id="IPR036821">
    <property type="entry name" value="Peptide_deformylase_sf"/>
</dbReference>
<dbReference type="NCBIfam" id="TIGR00079">
    <property type="entry name" value="pept_deformyl"/>
    <property type="match status" value="1"/>
</dbReference>
<dbReference type="GO" id="GO:0042586">
    <property type="term" value="F:peptide deformylase activity"/>
    <property type="evidence" value="ECO:0007669"/>
    <property type="project" value="InterPro"/>
</dbReference>
<dbReference type="Proteomes" id="UP000028680">
    <property type="component" value="Chromosome"/>
</dbReference>
<protein>
    <recommendedName>
        <fullName evidence="2">Peptide deformylase-like</fullName>
    </recommendedName>
    <alternativeName>
        <fullName evidence="2">Polypeptide deformylase-like</fullName>
    </alternativeName>
</protein>
<evidence type="ECO:0000256" key="1">
    <source>
        <dbReference type="ARBA" id="ARBA00010759"/>
    </source>
</evidence>
<evidence type="ECO:0000313" key="4">
    <source>
        <dbReference type="Proteomes" id="UP000028680"/>
    </source>
</evidence>
<dbReference type="SUPFAM" id="SSF56420">
    <property type="entry name" value="Peptide deformylase"/>
    <property type="match status" value="1"/>
</dbReference>
<reference evidence="3 4" key="1">
    <citation type="journal article" date="2014" name="ISME J.">
        <title>Adaptation of an abundant Roseobacter RCA organism to pelagic systems revealed by genomic and transcriptomic analyses.</title>
        <authorList>
            <person name="Voget S."/>
            <person name="Wemheuer B."/>
            <person name="Brinkhoff T."/>
            <person name="Vollmers J."/>
            <person name="Dietrich S."/>
            <person name="Giebel H.A."/>
            <person name="Beardsley C."/>
            <person name="Sardemann C."/>
            <person name="Bakenhus I."/>
            <person name="Billerbeck S."/>
            <person name="Daniel R."/>
            <person name="Simon M."/>
        </authorList>
    </citation>
    <scope>NUCLEOTIDE SEQUENCE [LARGE SCALE GENOMIC DNA]</scope>
    <source>
        <strain evidence="3 4">RCA23</strain>
    </source>
</reference>
<dbReference type="PIRSF" id="PIRSF004749">
    <property type="entry name" value="Pep_def"/>
    <property type="match status" value="1"/>
</dbReference>
<dbReference type="GeneID" id="93368352"/>
<evidence type="ECO:0000313" key="3">
    <source>
        <dbReference type="EMBL" id="AII88103.1"/>
    </source>
</evidence>
<name>A0AAN0RKU3_9RHOB</name>
<dbReference type="EMBL" id="CP003984">
    <property type="protein sequence ID" value="AII88103.1"/>
    <property type="molecule type" value="Genomic_DNA"/>
</dbReference>
<dbReference type="InterPro" id="IPR023635">
    <property type="entry name" value="Peptide_deformylase"/>
</dbReference>
<proteinExistence type="inferred from homology"/>
<dbReference type="Pfam" id="PF01327">
    <property type="entry name" value="Pep_deformylase"/>
    <property type="match status" value="1"/>
</dbReference>
<dbReference type="Gene3D" id="3.90.45.10">
    <property type="entry name" value="Peptide deformylase"/>
    <property type="match status" value="1"/>
</dbReference>
<dbReference type="CDD" id="cd00487">
    <property type="entry name" value="Pep_deformylase"/>
    <property type="match status" value="1"/>
</dbReference>
<keyword evidence="3" id="KW-0378">Hydrolase</keyword>
<evidence type="ECO:0000256" key="2">
    <source>
        <dbReference type="HAMAP-Rule" id="MF_00163"/>
    </source>
</evidence>
<sequence length="164" mass="18423">MSRSIVPWPHPCLRRLADPIEKITPEIEEIWRDMIAVMEAMPGVGLAAPQLGIGLRLAVVDASSARGEVLRMANPEVLHVSAKLEMGEEASPNLPYVSAQIKRPRGVTVRYMDEAGAWQEKDLVGLWARSMLHQVDHLNGRMYFDNLSKLKRDMLIKKARKLCA</sequence>